<dbReference type="Gene3D" id="3.40.50.410">
    <property type="entry name" value="von Willebrand factor, type A domain"/>
    <property type="match status" value="1"/>
</dbReference>
<accession>A0ABT2U5B1</accession>
<sequence>MKYRFSSLDQIVNSPLFDLTAPYQRPERTDRCTRPTRLERMAFHDSCTANGLDAAAPLLADLFHLLYAYTYRWGSEKELSPKARLVWAYLLDGLQDNGQFAALHHLCRGEDSAAMEAARTVRQALSEAVQGIDRAAGGLLPVLERLTRRHDTAAERLYHLVRDAQADPAKTPEALRAAAETASTAEQIRAVSGMIRDKLRKRQVETEAAVHTALQQGMDAASLARYVRRCWGDGTSENAAQQAAHDREMLDRVKSNEMLLGVTRQLGRMKEMLSELRKNDYAHGRGEKYSIMRGRDLKNLLSGELALLASPATTPLFLRKYNAKGLLQYAKRERVHKGHGGIIVCLDESGSTKGENAEWGKALALAVQDSCAHEGRKFALVHFSGAGQIRTDRFLPGQYTSADLLSAAEHFFDGGTDFETPIREALRLINEEEFEDADILFITDGRRSISDELAEQLRDAIQDARCSVVGLLLDADDPGMTFSLDKFCEKICRVSEMEREEMEKSILN</sequence>
<comment type="caution">
    <text evidence="2">The sequence shown here is derived from an EMBL/GenBank/DDBJ whole genome shotgun (WGS) entry which is preliminary data.</text>
</comment>
<dbReference type="PANTHER" id="PTHR36846">
    <property type="entry name" value="PROTEIN VIAA"/>
    <property type="match status" value="1"/>
</dbReference>
<evidence type="ECO:0000313" key="3">
    <source>
        <dbReference type="Proteomes" id="UP001652397"/>
    </source>
</evidence>
<dbReference type="PANTHER" id="PTHR36846:SF1">
    <property type="entry name" value="PROTEIN VIAA"/>
    <property type="match status" value="1"/>
</dbReference>
<keyword evidence="3" id="KW-1185">Reference proteome</keyword>
<evidence type="ECO:0000259" key="1">
    <source>
        <dbReference type="SMART" id="SM00327"/>
    </source>
</evidence>
<reference evidence="2 3" key="1">
    <citation type="journal article" date="2021" name="ISME Commun">
        <title>Automated analysis of genomic sequences facilitates high-throughput and comprehensive description of bacteria.</title>
        <authorList>
            <person name="Hitch T.C.A."/>
        </authorList>
    </citation>
    <scope>NUCLEOTIDE SEQUENCE [LARGE SCALE GENOMIC DNA]</scope>
    <source>
        <strain evidence="2 3">Sanger_34</strain>
    </source>
</reference>
<dbReference type="RefSeq" id="WP_147574450.1">
    <property type="nucleotide sequence ID" value="NZ_JAOQJE010000012.1"/>
</dbReference>
<dbReference type="EMBL" id="JAOQJE010000012">
    <property type="protein sequence ID" value="MCU6789809.1"/>
    <property type="molecule type" value="Genomic_DNA"/>
</dbReference>
<dbReference type="Proteomes" id="UP001652397">
    <property type="component" value="Unassembled WGS sequence"/>
</dbReference>
<evidence type="ECO:0000313" key="2">
    <source>
        <dbReference type="EMBL" id="MCU6789809.1"/>
    </source>
</evidence>
<proteinExistence type="predicted"/>
<protein>
    <recommendedName>
        <fullName evidence="1">VWFA domain-containing protein</fullName>
    </recommendedName>
</protein>
<organism evidence="2 3">
    <name type="scientific">Agathobaculum ammoniilyticum</name>
    <dbReference type="NCBI Taxonomy" id="2981778"/>
    <lineage>
        <taxon>Bacteria</taxon>
        <taxon>Bacillati</taxon>
        <taxon>Bacillota</taxon>
        <taxon>Clostridia</taxon>
        <taxon>Eubacteriales</taxon>
        <taxon>Butyricicoccaceae</taxon>
        <taxon>Agathobaculum</taxon>
    </lineage>
</organism>
<dbReference type="SMART" id="SM00327">
    <property type="entry name" value="VWA"/>
    <property type="match status" value="1"/>
</dbReference>
<feature type="domain" description="VWFA" evidence="1">
    <location>
        <begin position="339"/>
        <end position="507"/>
    </location>
</feature>
<dbReference type="SUPFAM" id="SSF53300">
    <property type="entry name" value="vWA-like"/>
    <property type="match status" value="1"/>
</dbReference>
<dbReference type="InterPro" id="IPR002035">
    <property type="entry name" value="VWF_A"/>
</dbReference>
<gene>
    <name evidence="2" type="ORF">OCV66_12030</name>
</gene>
<name>A0ABT2U5B1_9FIRM</name>
<dbReference type="InterPro" id="IPR036465">
    <property type="entry name" value="vWFA_dom_sf"/>
</dbReference>